<comment type="similarity">
    <text evidence="2">Belongs to the CRISPR-associated Csm2 family.</text>
</comment>
<dbReference type="eggNOG" id="COG1421">
    <property type="taxonomic scope" value="Bacteria"/>
</dbReference>
<evidence type="ECO:0000256" key="2">
    <source>
        <dbReference type="ARBA" id="ARBA00006896"/>
    </source>
</evidence>
<evidence type="ECO:0000256" key="4">
    <source>
        <dbReference type="ARBA" id="ARBA00022884"/>
    </source>
</evidence>
<protein>
    <recommendedName>
        <fullName evidence="3">CRISPR system Cms protein Csm2</fullName>
    </recommendedName>
    <alternativeName>
        <fullName evidence="6">CRISPR type III A-associated protein Csm2</fullName>
    </alternativeName>
</protein>
<name>D0MJ64_RHOM4</name>
<evidence type="ECO:0000256" key="3">
    <source>
        <dbReference type="ARBA" id="ARBA00016118"/>
    </source>
</evidence>
<dbReference type="EMBL" id="CP001807">
    <property type="protein sequence ID" value="ACY48522.1"/>
    <property type="molecule type" value="Genomic_DNA"/>
</dbReference>
<dbReference type="KEGG" id="rmr:Rmar_1636"/>
<keyword evidence="5" id="KW-0051">Antiviral defense</keyword>
<dbReference type="NCBIfam" id="TIGR01870">
    <property type="entry name" value="cas_TM1810_Csm2"/>
    <property type="match status" value="1"/>
</dbReference>
<sequence length="128" mass="14854">MVEWIRDGLNREAILYAERFGRCLAGRDPDQKRYSALTTSQIRNIYGEVERMRMKGFDLSAMLLLKPRLTYATSRNATDGSKDFNKVFIRAIDAILEAKEESEQAQRFERFADFFEAVLAYHRAYGGK</sequence>
<comment type="function">
    <text evidence="1">This subunit may be involved in monitoring complementarity of crRNA and target RNA.</text>
</comment>
<evidence type="ECO:0000313" key="7">
    <source>
        <dbReference type="EMBL" id="ACY48522.1"/>
    </source>
</evidence>
<dbReference type="Pfam" id="PF03750">
    <property type="entry name" value="Csm2_III-A"/>
    <property type="match status" value="1"/>
</dbReference>
<dbReference type="HOGENOM" id="CLU_131491_2_2_10"/>
<reference evidence="7 8" key="1">
    <citation type="journal article" date="2009" name="Stand. Genomic Sci.">
        <title>Complete genome sequence of Rhodothermus marinus type strain (R-10).</title>
        <authorList>
            <person name="Nolan M."/>
            <person name="Tindall B.J."/>
            <person name="Pomrenke H."/>
            <person name="Lapidus A."/>
            <person name="Copeland A."/>
            <person name="Glavina Del Rio T."/>
            <person name="Lucas S."/>
            <person name="Chen F."/>
            <person name="Tice H."/>
            <person name="Cheng J.F."/>
            <person name="Saunders E."/>
            <person name="Han C."/>
            <person name="Bruce D."/>
            <person name="Goodwin L."/>
            <person name="Chain P."/>
            <person name="Pitluck S."/>
            <person name="Ovchinikova G."/>
            <person name="Pati A."/>
            <person name="Ivanova N."/>
            <person name="Mavromatis K."/>
            <person name="Chen A."/>
            <person name="Palaniappan K."/>
            <person name="Land M."/>
            <person name="Hauser L."/>
            <person name="Chang Y.J."/>
            <person name="Jeffries C.D."/>
            <person name="Brettin T."/>
            <person name="Goker M."/>
            <person name="Bristow J."/>
            <person name="Eisen J.A."/>
            <person name="Markowitz V."/>
            <person name="Hugenholtz P."/>
            <person name="Kyrpides N.C."/>
            <person name="Klenk H.P."/>
            <person name="Detter J.C."/>
        </authorList>
    </citation>
    <scope>NUCLEOTIDE SEQUENCE [LARGE SCALE GENOMIC DNA]</scope>
    <source>
        <strain evidence="8">ATCC 43812 / DSM 4252 / R-10</strain>
    </source>
</reference>
<gene>
    <name evidence="7" type="ordered locus">Rmar_1636</name>
</gene>
<keyword evidence="8" id="KW-1185">Reference proteome</keyword>
<evidence type="ECO:0000256" key="6">
    <source>
        <dbReference type="ARBA" id="ARBA00031723"/>
    </source>
</evidence>
<evidence type="ECO:0000313" key="8">
    <source>
        <dbReference type="Proteomes" id="UP000002221"/>
    </source>
</evidence>
<proteinExistence type="inferred from homology"/>
<organism evidence="7 8">
    <name type="scientific">Rhodothermus marinus (strain ATCC 43812 / DSM 4252 / R-10)</name>
    <name type="common">Rhodothermus obamensis</name>
    <dbReference type="NCBI Taxonomy" id="518766"/>
    <lineage>
        <taxon>Bacteria</taxon>
        <taxon>Pseudomonadati</taxon>
        <taxon>Rhodothermota</taxon>
        <taxon>Rhodothermia</taxon>
        <taxon>Rhodothermales</taxon>
        <taxon>Rhodothermaceae</taxon>
        <taxon>Rhodothermus</taxon>
    </lineage>
</organism>
<dbReference type="Proteomes" id="UP000002221">
    <property type="component" value="Chromosome"/>
</dbReference>
<evidence type="ECO:0000256" key="5">
    <source>
        <dbReference type="ARBA" id="ARBA00023118"/>
    </source>
</evidence>
<dbReference type="STRING" id="518766.Rmar_1636"/>
<dbReference type="GO" id="GO:0051607">
    <property type="term" value="P:defense response to virus"/>
    <property type="evidence" value="ECO:0007669"/>
    <property type="project" value="UniProtKB-KW"/>
</dbReference>
<keyword evidence="4" id="KW-0694">RNA-binding</keyword>
<dbReference type="AlphaFoldDB" id="D0MJ64"/>
<dbReference type="InterPro" id="IPR010149">
    <property type="entry name" value="CRISPR-assoc_prot_Csm2_III-A"/>
</dbReference>
<evidence type="ECO:0000256" key="1">
    <source>
        <dbReference type="ARBA" id="ARBA00003640"/>
    </source>
</evidence>
<accession>D0MJ64</accession>
<dbReference type="GO" id="GO:0003723">
    <property type="term" value="F:RNA binding"/>
    <property type="evidence" value="ECO:0007669"/>
    <property type="project" value="UniProtKB-KW"/>
</dbReference>